<dbReference type="RefSeq" id="WP_133678135.1">
    <property type="nucleotide sequence ID" value="NZ_SNZP01000001.1"/>
</dbReference>
<dbReference type="GO" id="GO:0008081">
    <property type="term" value="F:phosphoric diester hydrolase activity"/>
    <property type="evidence" value="ECO:0007669"/>
    <property type="project" value="UniProtKB-ARBA"/>
</dbReference>
<keyword evidence="1" id="KW-0472">Membrane</keyword>
<feature type="domain" description="HD-GYP" evidence="2">
    <location>
        <begin position="210"/>
        <end position="405"/>
    </location>
</feature>
<dbReference type="AlphaFoldDB" id="A0A4V3DVZ6"/>
<dbReference type="OrthoDB" id="9763857at2"/>
<keyword evidence="1" id="KW-1133">Transmembrane helix</keyword>
<feature type="transmembrane region" description="Helical" evidence="1">
    <location>
        <begin position="178"/>
        <end position="199"/>
    </location>
</feature>
<evidence type="ECO:0000259" key="2">
    <source>
        <dbReference type="PROSITE" id="PS51832"/>
    </source>
</evidence>
<keyword evidence="1" id="KW-0812">Transmembrane</keyword>
<dbReference type="SUPFAM" id="SSF109604">
    <property type="entry name" value="HD-domain/PDEase-like"/>
    <property type="match status" value="1"/>
</dbReference>
<dbReference type="EMBL" id="SNZP01000001">
    <property type="protein sequence ID" value="TDR82809.1"/>
    <property type="molecule type" value="Genomic_DNA"/>
</dbReference>
<protein>
    <submittedName>
        <fullName evidence="3">HD domain-containing protein</fullName>
    </submittedName>
</protein>
<dbReference type="Pfam" id="PF13487">
    <property type="entry name" value="HD_5"/>
    <property type="match status" value="1"/>
</dbReference>
<dbReference type="InterPro" id="IPR003607">
    <property type="entry name" value="HD/PDEase_dom"/>
</dbReference>
<dbReference type="InterPro" id="IPR052020">
    <property type="entry name" value="Cyclic_di-GMP/3'3'-cGAMP_PDE"/>
</dbReference>
<dbReference type="CDD" id="cd00077">
    <property type="entry name" value="HDc"/>
    <property type="match status" value="1"/>
</dbReference>
<dbReference type="Proteomes" id="UP000295611">
    <property type="component" value="Unassembled WGS sequence"/>
</dbReference>
<evidence type="ECO:0000313" key="3">
    <source>
        <dbReference type="EMBL" id="TDR82809.1"/>
    </source>
</evidence>
<sequence length="426" mass="47333">MISYRHLDYLLHPHRPNVHRALLKRLIPAWLLLSLVAGFAAWRLESEQVDQLVFNLSTDAVQQFRQSSVVDLFRQTPDTLHARLDQALPRTPFVGIRLFDADMHPLGASWRGPADQPAVFAPLEAGHQSAVRVGEHIYVQSLVALRDGAGRPLGYFQSTYLVPPETARAIAHRIRNTLIGVLLVVALSTLAIYPVILSLNRDAVRLSHNLLDSNVELLRVLGSAIAKRDADTDSHNFRVTLYAVALAEALRRAPRDIIALMAGAFLHDVGKIGISDRILLKPDALDDAEFAQMKRHVDIGLQIIGEVRWLDLAQDVVGGHHERYDGSGYPQGLRGDAIPFNARLFAIVDVFDALTSRRPYKEAFALAQTLTMMQAGRGSHFDPAMLAVFETLAPKLYARYHAAETDALKHQLAAAVRKYFRAGAQR</sequence>
<keyword evidence="4" id="KW-1185">Reference proteome</keyword>
<dbReference type="PANTHER" id="PTHR45228">
    <property type="entry name" value="CYCLIC DI-GMP PHOSPHODIESTERASE TM_0186-RELATED"/>
    <property type="match status" value="1"/>
</dbReference>
<proteinExistence type="predicted"/>
<name>A0A4V3DVZ6_9NEIS</name>
<dbReference type="PROSITE" id="PS51832">
    <property type="entry name" value="HD_GYP"/>
    <property type="match status" value="1"/>
</dbReference>
<reference evidence="3 4" key="1">
    <citation type="submission" date="2019-03" db="EMBL/GenBank/DDBJ databases">
        <title>Genomic Encyclopedia of Type Strains, Phase III (KMG-III): the genomes of soil and plant-associated and newly described type strains.</title>
        <authorList>
            <person name="Whitman W."/>
        </authorList>
    </citation>
    <scope>NUCLEOTIDE SEQUENCE [LARGE SCALE GENOMIC DNA]</scope>
    <source>
        <strain evidence="3 4">CECT 8976</strain>
    </source>
</reference>
<comment type="caution">
    <text evidence="3">The sequence shown here is derived from an EMBL/GenBank/DDBJ whole genome shotgun (WGS) entry which is preliminary data.</text>
</comment>
<organism evidence="3 4">
    <name type="scientific">Paludibacterium purpuratum</name>
    <dbReference type="NCBI Taxonomy" id="1144873"/>
    <lineage>
        <taxon>Bacteria</taxon>
        <taxon>Pseudomonadati</taxon>
        <taxon>Pseudomonadota</taxon>
        <taxon>Betaproteobacteria</taxon>
        <taxon>Neisseriales</taxon>
        <taxon>Chromobacteriaceae</taxon>
        <taxon>Paludibacterium</taxon>
    </lineage>
</organism>
<evidence type="ECO:0000256" key="1">
    <source>
        <dbReference type="SAM" id="Phobius"/>
    </source>
</evidence>
<gene>
    <name evidence="3" type="ORF">DFP86_101199</name>
</gene>
<evidence type="ECO:0000313" key="4">
    <source>
        <dbReference type="Proteomes" id="UP000295611"/>
    </source>
</evidence>
<dbReference type="InterPro" id="IPR037522">
    <property type="entry name" value="HD_GYP_dom"/>
</dbReference>
<dbReference type="Gene3D" id="1.10.3210.10">
    <property type="entry name" value="Hypothetical protein af1432"/>
    <property type="match status" value="1"/>
</dbReference>
<dbReference type="SMART" id="SM00471">
    <property type="entry name" value="HDc"/>
    <property type="match status" value="1"/>
</dbReference>
<accession>A0A4V3DVZ6</accession>